<dbReference type="Pfam" id="PF18738">
    <property type="entry name" value="HEPN_DZIP3"/>
    <property type="match status" value="2"/>
</dbReference>
<dbReference type="Proteomes" id="UP000596742">
    <property type="component" value="Unassembled WGS sequence"/>
</dbReference>
<sequence>MNTLYILLQEFGDFKPHSNGWGKFPNDDDHCISANIDRIEFLRKTKLNRYANSDIAEVEFRRTYTILVHAMAGLGVNVQMLLDLLYLTNSKDTERMGSMQTTQFSRDNQSHMKENGCTSALNRDAIHYIHITYLTLDVGTIVLRDLIKQRYPFKVSHEDTSEPSKVTGEPKPRSYGDIFEHSKFILGPKLNYRSRMVLFPKQGKYKGHLSEFDIPALYSILRFACNIKPHRKGWGKHPDDDDRTLSANIERIRIMRNDVVHNSSGKIDKILYPSMLNNLKQALSELGANEKVLDAIMDSPAVTQSQLDHSKKPCHTSACSEKGM</sequence>
<evidence type="ECO:0000313" key="3">
    <source>
        <dbReference type="EMBL" id="VDI12343.1"/>
    </source>
</evidence>
<feature type="region of interest" description="Disordered" evidence="1">
    <location>
        <begin position="304"/>
        <end position="324"/>
    </location>
</feature>
<dbReference type="EMBL" id="UYJE01002618">
    <property type="protein sequence ID" value="VDI12343.1"/>
    <property type="molecule type" value="Genomic_DNA"/>
</dbReference>
<feature type="domain" description="DZIP3-like HEPN" evidence="2">
    <location>
        <begin position="190"/>
        <end position="296"/>
    </location>
</feature>
<dbReference type="OrthoDB" id="10335900at2759"/>
<gene>
    <name evidence="3" type="ORF">MGAL_10B052245</name>
</gene>
<keyword evidence="4" id="KW-1185">Reference proteome</keyword>
<name>A0A8B6D1U1_MYTGA</name>
<reference evidence="3" key="1">
    <citation type="submission" date="2018-11" db="EMBL/GenBank/DDBJ databases">
        <authorList>
            <person name="Alioto T."/>
            <person name="Alioto T."/>
        </authorList>
    </citation>
    <scope>NUCLEOTIDE SEQUENCE</scope>
</reference>
<feature type="domain" description="DZIP3-like HEPN" evidence="2">
    <location>
        <begin position="3"/>
        <end position="79"/>
    </location>
</feature>
<organism evidence="3 4">
    <name type="scientific">Mytilus galloprovincialis</name>
    <name type="common">Mediterranean mussel</name>
    <dbReference type="NCBI Taxonomy" id="29158"/>
    <lineage>
        <taxon>Eukaryota</taxon>
        <taxon>Metazoa</taxon>
        <taxon>Spiralia</taxon>
        <taxon>Lophotrochozoa</taxon>
        <taxon>Mollusca</taxon>
        <taxon>Bivalvia</taxon>
        <taxon>Autobranchia</taxon>
        <taxon>Pteriomorphia</taxon>
        <taxon>Mytilida</taxon>
        <taxon>Mytiloidea</taxon>
        <taxon>Mytilidae</taxon>
        <taxon>Mytilinae</taxon>
        <taxon>Mytilus</taxon>
    </lineage>
</organism>
<proteinExistence type="predicted"/>
<accession>A0A8B6D1U1</accession>
<dbReference type="AlphaFoldDB" id="A0A8B6D1U1"/>
<evidence type="ECO:0000313" key="4">
    <source>
        <dbReference type="Proteomes" id="UP000596742"/>
    </source>
</evidence>
<evidence type="ECO:0000256" key="1">
    <source>
        <dbReference type="SAM" id="MobiDB-lite"/>
    </source>
</evidence>
<protein>
    <recommendedName>
        <fullName evidence="2">DZIP3-like HEPN domain-containing protein</fullName>
    </recommendedName>
</protein>
<dbReference type="InterPro" id="IPR041249">
    <property type="entry name" value="HEPN_DZIP3"/>
</dbReference>
<evidence type="ECO:0000259" key="2">
    <source>
        <dbReference type="Pfam" id="PF18738"/>
    </source>
</evidence>
<comment type="caution">
    <text evidence="3">The sequence shown here is derived from an EMBL/GenBank/DDBJ whole genome shotgun (WGS) entry which is preliminary data.</text>
</comment>